<sequence>MGIAFMLDPDLDEFVGADDDTVDDQLCKVAKRCSILTPTTGMPKLTAEMLAFKVKSGVEAKSRGISIRNQALVITGVPR</sequence>
<name>W2JYR3_PHYNI</name>
<organism evidence="1">
    <name type="scientific">Phytophthora nicotianae</name>
    <name type="common">Potato buckeye rot agent</name>
    <name type="synonym">Phytophthora parasitica</name>
    <dbReference type="NCBI Taxonomy" id="4792"/>
    <lineage>
        <taxon>Eukaryota</taxon>
        <taxon>Sar</taxon>
        <taxon>Stramenopiles</taxon>
        <taxon>Oomycota</taxon>
        <taxon>Peronosporomycetes</taxon>
        <taxon>Peronosporales</taxon>
        <taxon>Peronosporaceae</taxon>
        <taxon>Phytophthora</taxon>
    </lineage>
</organism>
<evidence type="ECO:0000313" key="1">
    <source>
        <dbReference type="EMBL" id="ETL77444.1"/>
    </source>
</evidence>
<reference evidence="1" key="1">
    <citation type="submission" date="2013-11" db="EMBL/GenBank/DDBJ databases">
        <title>The Genome Sequence of Phytophthora parasitica CHvinca01.</title>
        <authorList>
            <consortium name="The Broad Institute Genomics Platform"/>
            <person name="Russ C."/>
            <person name="Tyler B."/>
            <person name="Panabieres F."/>
            <person name="Shan W."/>
            <person name="Tripathy S."/>
            <person name="Grunwald N."/>
            <person name="Machado M."/>
            <person name="Johnson C.S."/>
            <person name="Arredondo F."/>
            <person name="Hong C."/>
            <person name="Coffey M."/>
            <person name="Young S.K."/>
            <person name="Zeng Q."/>
            <person name="Gargeya S."/>
            <person name="Fitzgerald M."/>
            <person name="Abouelleil A."/>
            <person name="Alvarado L."/>
            <person name="Chapman S.B."/>
            <person name="Gainer-Dewar J."/>
            <person name="Goldberg J."/>
            <person name="Griggs A."/>
            <person name="Gujja S."/>
            <person name="Hansen M."/>
            <person name="Howarth C."/>
            <person name="Imamovic A."/>
            <person name="Ireland A."/>
            <person name="Larimer J."/>
            <person name="McCowan C."/>
            <person name="Murphy C."/>
            <person name="Pearson M."/>
            <person name="Poon T.W."/>
            <person name="Priest M."/>
            <person name="Roberts A."/>
            <person name="Saif S."/>
            <person name="Shea T."/>
            <person name="Sykes S."/>
            <person name="Wortman J."/>
            <person name="Nusbaum C."/>
            <person name="Birren B."/>
        </authorList>
    </citation>
    <scope>NUCLEOTIDE SEQUENCE [LARGE SCALE GENOMIC DNA]</scope>
    <source>
        <strain evidence="1">CHvinca01</strain>
    </source>
</reference>
<dbReference type="EMBL" id="KI683677">
    <property type="protein sequence ID" value="ETL77444.1"/>
    <property type="molecule type" value="Genomic_DNA"/>
</dbReference>
<proteinExistence type="predicted"/>
<dbReference type="VEuPathDB" id="FungiDB:PPTG_23785"/>
<accession>W2JYR3</accession>
<dbReference type="OrthoDB" id="91592at2759"/>
<dbReference type="AlphaFoldDB" id="W2JYR3"/>
<protein>
    <submittedName>
        <fullName evidence="1">Uncharacterized protein</fullName>
    </submittedName>
</protein>
<feature type="non-terminal residue" evidence="1">
    <location>
        <position position="79"/>
    </location>
</feature>
<dbReference type="Proteomes" id="UP000054423">
    <property type="component" value="Unassembled WGS sequence"/>
</dbReference>
<gene>
    <name evidence="1" type="ORF">L917_21610</name>
</gene>